<dbReference type="InterPro" id="IPR027417">
    <property type="entry name" value="P-loop_NTPase"/>
</dbReference>
<keyword evidence="2" id="KW-0547">Nucleotide-binding</keyword>
<sequence>MSGALEAVLRVDRGAFALDAALAVAPGSVVALMGRNGAGKTTAVAAVAGLVPLDAGRVVLDGAVLEDVAARASVPPERRPVGVVQQQAALFPHLDVRANVAFGLRTRGMRGRAARERADALLAEAGLAAFADRRPSALSGGQAARVALVRTLAREPALVLLDEPLAAIDAELRPALRDAVRAQLVGFAGSALLVTHDVRDAEALADEVVVLDAGRVVQRGSLEALRRDPAAPIVTRLLAEQS</sequence>
<dbReference type="PROSITE" id="PS50893">
    <property type="entry name" value="ABC_TRANSPORTER_2"/>
    <property type="match status" value="1"/>
</dbReference>
<proteinExistence type="predicted"/>
<dbReference type="PANTHER" id="PTHR42781:SF4">
    <property type="entry name" value="SPERMIDINE_PUTRESCINE IMPORT ATP-BINDING PROTEIN POTA"/>
    <property type="match status" value="1"/>
</dbReference>
<gene>
    <name evidence="5" type="ORF">GCM10025783_26080</name>
</gene>
<reference evidence="6" key="1">
    <citation type="journal article" date="2019" name="Int. J. Syst. Evol. Microbiol.">
        <title>The Global Catalogue of Microorganisms (GCM) 10K type strain sequencing project: providing services to taxonomists for standard genome sequencing and annotation.</title>
        <authorList>
            <consortium name="The Broad Institute Genomics Platform"/>
            <consortium name="The Broad Institute Genome Sequencing Center for Infectious Disease"/>
            <person name="Wu L."/>
            <person name="Ma J."/>
        </authorList>
    </citation>
    <scope>NUCLEOTIDE SEQUENCE [LARGE SCALE GENOMIC DNA]</scope>
    <source>
        <strain evidence="6">JCM 19015</strain>
    </source>
</reference>
<dbReference type="EMBL" id="BAABLP010000006">
    <property type="protein sequence ID" value="GAA4752205.1"/>
    <property type="molecule type" value="Genomic_DNA"/>
</dbReference>
<feature type="domain" description="ABC transporter" evidence="4">
    <location>
        <begin position="2"/>
        <end position="238"/>
    </location>
</feature>
<dbReference type="InterPro" id="IPR003593">
    <property type="entry name" value="AAA+_ATPase"/>
</dbReference>
<dbReference type="InterPro" id="IPR017871">
    <property type="entry name" value="ABC_transporter-like_CS"/>
</dbReference>
<accession>A0ABP8ZBI2</accession>
<dbReference type="RefSeq" id="WP_345481709.1">
    <property type="nucleotide sequence ID" value="NZ_BAABLP010000006.1"/>
</dbReference>
<keyword evidence="3" id="KW-0067">ATP-binding</keyword>
<dbReference type="SUPFAM" id="SSF52540">
    <property type="entry name" value="P-loop containing nucleoside triphosphate hydrolases"/>
    <property type="match status" value="1"/>
</dbReference>
<evidence type="ECO:0000313" key="5">
    <source>
        <dbReference type="EMBL" id="GAA4752205.1"/>
    </source>
</evidence>
<evidence type="ECO:0000256" key="3">
    <source>
        <dbReference type="ARBA" id="ARBA00022840"/>
    </source>
</evidence>
<dbReference type="SMART" id="SM00382">
    <property type="entry name" value="AAA"/>
    <property type="match status" value="1"/>
</dbReference>
<dbReference type="Gene3D" id="3.40.50.300">
    <property type="entry name" value="P-loop containing nucleotide triphosphate hydrolases"/>
    <property type="match status" value="1"/>
</dbReference>
<evidence type="ECO:0000256" key="1">
    <source>
        <dbReference type="ARBA" id="ARBA00022448"/>
    </source>
</evidence>
<keyword evidence="6" id="KW-1185">Reference proteome</keyword>
<dbReference type="Pfam" id="PF00005">
    <property type="entry name" value="ABC_tran"/>
    <property type="match status" value="1"/>
</dbReference>
<organism evidence="5 6">
    <name type="scientific">Amnibacterium soli</name>
    <dbReference type="NCBI Taxonomy" id="1282736"/>
    <lineage>
        <taxon>Bacteria</taxon>
        <taxon>Bacillati</taxon>
        <taxon>Actinomycetota</taxon>
        <taxon>Actinomycetes</taxon>
        <taxon>Micrococcales</taxon>
        <taxon>Microbacteriaceae</taxon>
        <taxon>Amnibacterium</taxon>
    </lineage>
</organism>
<name>A0ABP8ZBI2_9MICO</name>
<comment type="caution">
    <text evidence="5">The sequence shown here is derived from an EMBL/GenBank/DDBJ whole genome shotgun (WGS) entry which is preliminary data.</text>
</comment>
<evidence type="ECO:0000259" key="4">
    <source>
        <dbReference type="PROSITE" id="PS50893"/>
    </source>
</evidence>
<dbReference type="Proteomes" id="UP001500121">
    <property type="component" value="Unassembled WGS sequence"/>
</dbReference>
<dbReference type="PANTHER" id="PTHR42781">
    <property type="entry name" value="SPERMIDINE/PUTRESCINE IMPORT ATP-BINDING PROTEIN POTA"/>
    <property type="match status" value="1"/>
</dbReference>
<dbReference type="InterPro" id="IPR003439">
    <property type="entry name" value="ABC_transporter-like_ATP-bd"/>
</dbReference>
<keyword evidence="1" id="KW-0813">Transport</keyword>
<evidence type="ECO:0000256" key="2">
    <source>
        <dbReference type="ARBA" id="ARBA00022741"/>
    </source>
</evidence>
<dbReference type="InterPro" id="IPR050093">
    <property type="entry name" value="ABC_SmlMolc_Importer"/>
</dbReference>
<dbReference type="PROSITE" id="PS00211">
    <property type="entry name" value="ABC_TRANSPORTER_1"/>
    <property type="match status" value="1"/>
</dbReference>
<evidence type="ECO:0000313" key="6">
    <source>
        <dbReference type="Proteomes" id="UP001500121"/>
    </source>
</evidence>
<protein>
    <recommendedName>
        <fullName evidence="4">ABC transporter domain-containing protein</fullName>
    </recommendedName>
</protein>